<comment type="caution">
    <text evidence="2">The sequence shown here is derived from an EMBL/GenBank/DDBJ whole genome shotgun (WGS) entry which is preliminary data.</text>
</comment>
<dbReference type="AlphaFoldDB" id="A0A7W2ELR9"/>
<dbReference type="Proteomes" id="UP000566711">
    <property type="component" value="Unassembled WGS sequence"/>
</dbReference>
<evidence type="ECO:0000256" key="1">
    <source>
        <dbReference type="ARBA" id="ARBA00022649"/>
    </source>
</evidence>
<keyword evidence="3" id="KW-1185">Reference proteome</keyword>
<dbReference type="InterPro" id="IPR007712">
    <property type="entry name" value="RelE/ParE_toxin"/>
</dbReference>
<sequence length="107" mass="12558">MKIIWTRYALNDLQEIQSYLKQSESPAYAQKIVRAILDEVKTLQERDTKGTFIPELEDLNLTTYRQLLAGQNRIIIERGQDAFYVHLVAHTSRNLEALIRRRLMSPQ</sequence>
<protein>
    <submittedName>
        <fullName evidence="2">Type II toxin-antitoxin system RelE/ParE family toxin</fullName>
    </submittedName>
</protein>
<dbReference type="Gene3D" id="3.30.2310.20">
    <property type="entry name" value="RelE-like"/>
    <property type="match status" value="1"/>
</dbReference>
<dbReference type="EMBL" id="JACEZS010000028">
    <property type="protein sequence ID" value="MBA5608287.1"/>
    <property type="molecule type" value="Genomic_DNA"/>
</dbReference>
<gene>
    <name evidence="2" type="ORF">H3H36_23335</name>
</gene>
<evidence type="ECO:0000313" key="2">
    <source>
        <dbReference type="EMBL" id="MBA5608287.1"/>
    </source>
</evidence>
<name>A0A7W2ELR9_9BURK</name>
<organism evidence="2 3">
    <name type="scientific">Rugamonas fusca</name>
    <dbReference type="NCBI Taxonomy" id="2758568"/>
    <lineage>
        <taxon>Bacteria</taxon>
        <taxon>Pseudomonadati</taxon>
        <taxon>Pseudomonadota</taxon>
        <taxon>Betaproteobacteria</taxon>
        <taxon>Burkholderiales</taxon>
        <taxon>Oxalobacteraceae</taxon>
        <taxon>Telluria group</taxon>
        <taxon>Rugamonas</taxon>
    </lineage>
</organism>
<dbReference type="Pfam" id="PF05016">
    <property type="entry name" value="ParE_toxin"/>
    <property type="match status" value="1"/>
</dbReference>
<dbReference type="RefSeq" id="WP_182220461.1">
    <property type="nucleotide sequence ID" value="NZ_JACEZS010000028.1"/>
</dbReference>
<accession>A0A7W2ELR9</accession>
<proteinExistence type="predicted"/>
<keyword evidence="1" id="KW-1277">Toxin-antitoxin system</keyword>
<reference evidence="2 3" key="1">
    <citation type="submission" date="2020-07" db="EMBL/GenBank/DDBJ databases">
        <title>Novel species isolated from subtropical streams in China.</title>
        <authorList>
            <person name="Lu H."/>
        </authorList>
    </citation>
    <scope>NUCLEOTIDE SEQUENCE [LARGE SCALE GENOMIC DNA]</scope>
    <source>
        <strain evidence="2 3">FT3S</strain>
    </source>
</reference>
<evidence type="ECO:0000313" key="3">
    <source>
        <dbReference type="Proteomes" id="UP000566711"/>
    </source>
</evidence>
<dbReference type="InterPro" id="IPR035093">
    <property type="entry name" value="RelE/ParE_toxin_dom_sf"/>
</dbReference>